<feature type="transmembrane region" description="Helical" evidence="9">
    <location>
        <begin position="80"/>
        <end position="105"/>
    </location>
</feature>
<dbReference type="EMBL" id="WODC01000001">
    <property type="protein sequence ID" value="MUM76744.1"/>
    <property type="molecule type" value="Genomic_DNA"/>
</dbReference>
<evidence type="ECO:0000256" key="4">
    <source>
        <dbReference type="ARBA" id="ARBA00022692"/>
    </source>
</evidence>
<dbReference type="Pfam" id="PF00664">
    <property type="entry name" value="ABC_membrane"/>
    <property type="match status" value="1"/>
</dbReference>
<dbReference type="FunFam" id="3.40.50.300:FF:000221">
    <property type="entry name" value="Multidrug ABC transporter ATP-binding protein"/>
    <property type="match status" value="1"/>
</dbReference>
<dbReference type="CDD" id="cd07346">
    <property type="entry name" value="ABC_6TM_exporters"/>
    <property type="match status" value="1"/>
</dbReference>
<dbReference type="SMART" id="SM00382">
    <property type="entry name" value="AAA"/>
    <property type="match status" value="1"/>
</dbReference>
<evidence type="ECO:0000256" key="8">
    <source>
        <dbReference type="ARBA" id="ARBA00023136"/>
    </source>
</evidence>
<sequence>MVFWWHDVFLWKNLLLPAKETLMKLPYAATWLSELHPDGMRQLCVGTILAVLGAVLLPVPIFMGWLVLKHFLAEGTATGLPAIPCLIALAAVIASSVCRIASAVLSHKAAFSLSSAISAAVLDHVGKLPLHWFSGRSTGELKKMLTHDVSQMEDFIAHNITDFVASLVLPVICIIALFFVSWPMALLLLAIVATAIGIHASSIRNAQKTDLYDRYARSMSLLHADAVEFVQGMPDIKIFNRSAESFSRMQSAIDQFRTMQVEMRDAFKYRWTAFLTVTTFPFVLLALSGAALHLANAIPLEKIMLFLMLGIIIFAPLNRLVRFTSSLFKAISGYMALRQLMNVPAQQAGLRKHSEIESADLEVNGLRVSYEGKTILNDVSFRIEPGTVTAIVGPSGSGKSTLAAVIAGMEEAESGRISIGGIALEDFSYPELSKSMAVVFQQPFIFSGTVAENIRLGSDQAGDKAVRDAARMAHCDHFIETLPRGYDTLIGAGQEVHLSAGQRQRIALARMALKNAPVVLLDEATAFADPESEAEIQQGLSALLSDKTVLVIAHRLPSIARSNCILVMENGRICERGRHEELLAAKGTYARMWEAYASARSWRIATLPTGPNHGKEGAAVC</sequence>
<comment type="caution">
    <text evidence="12">The sequence shown here is derived from an EMBL/GenBank/DDBJ whole genome shotgun (WGS) entry which is preliminary data.</text>
</comment>
<feature type="transmembrane region" description="Helical" evidence="9">
    <location>
        <begin position="269"/>
        <end position="291"/>
    </location>
</feature>
<dbReference type="InterPro" id="IPR039421">
    <property type="entry name" value="Type_1_exporter"/>
</dbReference>
<evidence type="ECO:0000313" key="13">
    <source>
        <dbReference type="Proteomes" id="UP000461162"/>
    </source>
</evidence>
<evidence type="ECO:0000256" key="9">
    <source>
        <dbReference type="SAM" id="Phobius"/>
    </source>
</evidence>
<dbReference type="Gene3D" id="1.20.1560.10">
    <property type="entry name" value="ABC transporter type 1, transmembrane domain"/>
    <property type="match status" value="1"/>
</dbReference>
<keyword evidence="7 9" id="KW-1133">Transmembrane helix</keyword>
<keyword evidence="5" id="KW-0547">Nucleotide-binding</keyword>
<evidence type="ECO:0000256" key="5">
    <source>
        <dbReference type="ARBA" id="ARBA00022741"/>
    </source>
</evidence>
<dbReference type="GO" id="GO:0005524">
    <property type="term" value="F:ATP binding"/>
    <property type="evidence" value="ECO:0007669"/>
    <property type="project" value="UniProtKB-KW"/>
</dbReference>
<dbReference type="Pfam" id="PF00005">
    <property type="entry name" value="ABC_tran"/>
    <property type="match status" value="1"/>
</dbReference>
<keyword evidence="13" id="KW-1185">Reference proteome</keyword>
<feature type="transmembrane region" description="Helical" evidence="9">
    <location>
        <begin position="185"/>
        <end position="203"/>
    </location>
</feature>
<dbReference type="InterPro" id="IPR003439">
    <property type="entry name" value="ABC_transporter-like_ATP-bd"/>
</dbReference>
<dbReference type="InterPro" id="IPR027417">
    <property type="entry name" value="P-loop_NTPase"/>
</dbReference>
<proteinExistence type="predicted"/>
<dbReference type="PANTHER" id="PTHR24221">
    <property type="entry name" value="ATP-BINDING CASSETTE SUB-FAMILY B"/>
    <property type="match status" value="1"/>
</dbReference>
<evidence type="ECO:0000256" key="3">
    <source>
        <dbReference type="ARBA" id="ARBA00022475"/>
    </source>
</evidence>
<keyword evidence="2" id="KW-0813">Transport</keyword>
<dbReference type="AlphaFoldDB" id="A0A7K1KKY9"/>
<evidence type="ECO:0000259" key="10">
    <source>
        <dbReference type="PROSITE" id="PS50893"/>
    </source>
</evidence>
<dbReference type="GO" id="GO:0016887">
    <property type="term" value="F:ATP hydrolysis activity"/>
    <property type="evidence" value="ECO:0007669"/>
    <property type="project" value="InterPro"/>
</dbReference>
<gene>
    <name evidence="12" type="ORF">GKC30_03740</name>
</gene>
<keyword evidence="3" id="KW-1003">Cell membrane</keyword>
<evidence type="ECO:0000256" key="7">
    <source>
        <dbReference type="ARBA" id="ARBA00022989"/>
    </source>
</evidence>
<feature type="domain" description="ABC transmembrane type-1" evidence="11">
    <location>
        <begin position="45"/>
        <end position="329"/>
    </location>
</feature>
<dbReference type="InterPro" id="IPR003593">
    <property type="entry name" value="AAA+_ATPase"/>
</dbReference>
<dbReference type="Proteomes" id="UP000461162">
    <property type="component" value="Unassembled WGS sequence"/>
</dbReference>
<dbReference type="InterPro" id="IPR036640">
    <property type="entry name" value="ABC1_TM_sf"/>
</dbReference>
<protein>
    <submittedName>
        <fullName evidence="12">ATP-binding cassette domain-containing protein</fullName>
    </submittedName>
</protein>
<keyword evidence="8 9" id="KW-0472">Membrane</keyword>
<feature type="transmembrane region" description="Helical" evidence="9">
    <location>
        <begin position="303"/>
        <end position="321"/>
    </location>
</feature>
<feature type="transmembrane region" description="Helical" evidence="9">
    <location>
        <begin position="43"/>
        <end position="68"/>
    </location>
</feature>
<feature type="domain" description="ABC transporter" evidence="10">
    <location>
        <begin position="361"/>
        <end position="595"/>
    </location>
</feature>
<dbReference type="PROSITE" id="PS50893">
    <property type="entry name" value="ABC_TRANSPORTER_2"/>
    <property type="match status" value="1"/>
</dbReference>
<reference evidence="12 13" key="1">
    <citation type="submission" date="2019-11" db="EMBL/GenBank/DDBJ databases">
        <title>Pseudodesulfovibrio alkaliphilus, sp. nov., an alkaliphilic sulfate-reducing bacteria from mud volcano of Taman peninsula, Russia.</title>
        <authorList>
            <person name="Frolova A."/>
            <person name="Merkel A.Y."/>
            <person name="Slobodkin A.I."/>
        </authorList>
    </citation>
    <scope>NUCLEOTIDE SEQUENCE [LARGE SCALE GENOMIC DNA]</scope>
    <source>
        <strain evidence="12 13">F-1</strain>
    </source>
</reference>
<dbReference type="PROSITE" id="PS00211">
    <property type="entry name" value="ABC_TRANSPORTER_1"/>
    <property type="match status" value="1"/>
</dbReference>
<dbReference type="InterPro" id="IPR011527">
    <property type="entry name" value="ABC1_TM_dom"/>
</dbReference>
<dbReference type="SUPFAM" id="SSF52540">
    <property type="entry name" value="P-loop containing nucleoside triphosphate hydrolases"/>
    <property type="match status" value="1"/>
</dbReference>
<evidence type="ECO:0000313" key="12">
    <source>
        <dbReference type="EMBL" id="MUM76744.1"/>
    </source>
</evidence>
<evidence type="ECO:0000256" key="6">
    <source>
        <dbReference type="ARBA" id="ARBA00022840"/>
    </source>
</evidence>
<dbReference type="InterPro" id="IPR017871">
    <property type="entry name" value="ABC_transporter-like_CS"/>
</dbReference>
<name>A0A7K1KKY9_9BACT</name>
<dbReference type="GO" id="GO:0005886">
    <property type="term" value="C:plasma membrane"/>
    <property type="evidence" value="ECO:0007669"/>
    <property type="project" value="UniProtKB-SubCell"/>
</dbReference>
<evidence type="ECO:0000256" key="2">
    <source>
        <dbReference type="ARBA" id="ARBA00022448"/>
    </source>
</evidence>
<dbReference type="SUPFAM" id="SSF90123">
    <property type="entry name" value="ABC transporter transmembrane region"/>
    <property type="match status" value="1"/>
</dbReference>
<dbReference type="GO" id="GO:0140359">
    <property type="term" value="F:ABC-type transporter activity"/>
    <property type="evidence" value="ECO:0007669"/>
    <property type="project" value="InterPro"/>
</dbReference>
<dbReference type="PANTHER" id="PTHR24221:SF654">
    <property type="entry name" value="ATP-BINDING CASSETTE SUB-FAMILY B MEMBER 6"/>
    <property type="match status" value="1"/>
</dbReference>
<feature type="transmembrane region" description="Helical" evidence="9">
    <location>
        <begin position="160"/>
        <end position="179"/>
    </location>
</feature>
<comment type="subcellular location">
    <subcellularLocation>
        <location evidence="1">Cell membrane</location>
        <topology evidence="1">Multi-pass membrane protein</topology>
    </subcellularLocation>
</comment>
<organism evidence="12 13">
    <name type="scientific">Pseudodesulfovibrio alkaliphilus</name>
    <dbReference type="NCBI Taxonomy" id="2661613"/>
    <lineage>
        <taxon>Bacteria</taxon>
        <taxon>Pseudomonadati</taxon>
        <taxon>Thermodesulfobacteriota</taxon>
        <taxon>Desulfovibrionia</taxon>
        <taxon>Desulfovibrionales</taxon>
        <taxon>Desulfovibrionaceae</taxon>
    </lineage>
</organism>
<accession>A0A7K1KKY9</accession>
<keyword evidence="4 9" id="KW-0812">Transmembrane</keyword>
<keyword evidence="6 12" id="KW-0067">ATP-binding</keyword>
<dbReference type="GO" id="GO:0034040">
    <property type="term" value="F:ATPase-coupled lipid transmembrane transporter activity"/>
    <property type="evidence" value="ECO:0007669"/>
    <property type="project" value="TreeGrafter"/>
</dbReference>
<dbReference type="Gene3D" id="3.40.50.300">
    <property type="entry name" value="P-loop containing nucleotide triphosphate hydrolases"/>
    <property type="match status" value="1"/>
</dbReference>
<evidence type="ECO:0000256" key="1">
    <source>
        <dbReference type="ARBA" id="ARBA00004651"/>
    </source>
</evidence>
<evidence type="ECO:0000259" key="11">
    <source>
        <dbReference type="PROSITE" id="PS50929"/>
    </source>
</evidence>
<dbReference type="PROSITE" id="PS50929">
    <property type="entry name" value="ABC_TM1F"/>
    <property type="match status" value="1"/>
</dbReference>